<dbReference type="CDD" id="cd03342">
    <property type="entry name" value="TCP1_zeta"/>
    <property type="match status" value="1"/>
</dbReference>
<keyword evidence="3" id="KW-0963">Cytoplasm</keyword>
<evidence type="ECO:0000313" key="12">
    <source>
        <dbReference type="EMBL" id="VTT69088.1"/>
    </source>
</evidence>
<dbReference type="SUPFAM" id="SSF48592">
    <property type="entry name" value="GroEL equatorial domain-like"/>
    <property type="match status" value="1"/>
</dbReference>
<dbReference type="PROSITE" id="PS00751">
    <property type="entry name" value="TCP1_2"/>
    <property type="match status" value="1"/>
</dbReference>
<feature type="region of interest" description="Disordered" evidence="10">
    <location>
        <begin position="620"/>
        <end position="740"/>
    </location>
</feature>
<gene>
    <name evidence="12" type="ORF">C2S_7320</name>
</gene>
<evidence type="ECO:0000259" key="11">
    <source>
        <dbReference type="Pfam" id="PF04194"/>
    </source>
</evidence>
<comment type="subcellular location">
    <subcellularLocation>
        <location evidence="1">Cytoplasm</location>
    </subcellularLocation>
</comment>
<organism evidence="12 13">
    <name type="scientific">Fusarium fujikuroi</name>
    <name type="common">Bakanae and foot rot disease fungus</name>
    <name type="synonym">Gibberella fujikuroi</name>
    <dbReference type="NCBI Taxonomy" id="5127"/>
    <lineage>
        <taxon>Eukaryota</taxon>
        <taxon>Fungi</taxon>
        <taxon>Dikarya</taxon>
        <taxon>Ascomycota</taxon>
        <taxon>Pezizomycotina</taxon>
        <taxon>Sordariomycetes</taxon>
        <taxon>Hypocreomycetidae</taxon>
        <taxon>Hypocreales</taxon>
        <taxon>Nectriaceae</taxon>
        <taxon>Fusarium</taxon>
        <taxon>Fusarium fujikuroi species complex</taxon>
    </lineage>
</organism>
<feature type="compositionally biased region" description="Basic and acidic residues" evidence="10">
    <location>
        <begin position="620"/>
        <end position="639"/>
    </location>
</feature>
<dbReference type="InterPro" id="IPR027410">
    <property type="entry name" value="TCP-1-like_intermed_sf"/>
</dbReference>
<dbReference type="EMBL" id="CABFJX010000235">
    <property type="protein sequence ID" value="VTT69088.1"/>
    <property type="molecule type" value="Genomic_DNA"/>
</dbReference>
<dbReference type="Proteomes" id="UP000760494">
    <property type="component" value="Unassembled WGS sequence"/>
</dbReference>
<reference evidence="12" key="1">
    <citation type="submission" date="2019-05" db="EMBL/GenBank/DDBJ databases">
        <authorList>
            <person name="Piombo E."/>
        </authorList>
    </citation>
    <scope>NUCLEOTIDE SEQUENCE</scope>
    <source>
        <strain evidence="12">C2S</strain>
    </source>
</reference>
<dbReference type="SUPFAM" id="SSF54849">
    <property type="entry name" value="GroEL-intermediate domain like"/>
    <property type="match status" value="1"/>
</dbReference>
<dbReference type="GO" id="GO:0005524">
    <property type="term" value="F:ATP binding"/>
    <property type="evidence" value="ECO:0007669"/>
    <property type="project" value="UniProtKB-KW"/>
</dbReference>
<dbReference type="Pfam" id="PF04194">
    <property type="entry name" value="PDCD2_C"/>
    <property type="match status" value="1"/>
</dbReference>
<evidence type="ECO:0000256" key="7">
    <source>
        <dbReference type="ARBA" id="ARBA00039582"/>
    </source>
</evidence>
<dbReference type="InterPro" id="IPR002423">
    <property type="entry name" value="Cpn60/GroEL/TCP-1"/>
</dbReference>
<evidence type="ECO:0000313" key="13">
    <source>
        <dbReference type="Proteomes" id="UP000760494"/>
    </source>
</evidence>
<evidence type="ECO:0000256" key="10">
    <source>
        <dbReference type="SAM" id="MobiDB-lite"/>
    </source>
</evidence>
<feature type="compositionally biased region" description="Polar residues" evidence="10">
    <location>
        <begin position="705"/>
        <end position="716"/>
    </location>
</feature>
<dbReference type="InterPro" id="IPR012722">
    <property type="entry name" value="Chap_CCT_zeta"/>
</dbReference>
<dbReference type="GO" id="GO:0016887">
    <property type="term" value="F:ATP hydrolysis activity"/>
    <property type="evidence" value="ECO:0007669"/>
    <property type="project" value="InterPro"/>
</dbReference>
<dbReference type="PRINTS" id="PR00304">
    <property type="entry name" value="TCOMPLEXTCP1"/>
</dbReference>
<dbReference type="GO" id="GO:0051082">
    <property type="term" value="F:unfolded protein binding"/>
    <property type="evidence" value="ECO:0007669"/>
    <property type="project" value="InterPro"/>
</dbReference>
<evidence type="ECO:0000256" key="8">
    <source>
        <dbReference type="ARBA" id="ARBA00044261"/>
    </source>
</evidence>
<accession>A0A9Q9RMK7</accession>
<dbReference type="InterPro" id="IPR017998">
    <property type="entry name" value="Chaperone_TCP-1"/>
</dbReference>
<evidence type="ECO:0000256" key="4">
    <source>
        <dbReference type="ARBA" id="ARBA00022741"/>
    </source>
</evidence>
<evidence type="ECO:0000256" key="6">
    <source>
        <dbReference type="ARBA" id="ARBA00023186"/>
    </source>
</evidence>
<dbReference type="GO" id="GO:0005832">
    <property type="term" value="C:chaperonin-containing T-complex"/>
    <property type="evidence" value="ECO:0007669"/>
    <property type="project" value="UniProtKB-ARBA"/>
</dbReference>
<dbReference type="InterPro" id="IPR007320">
    <property type="entry name" value="PDCD2_C"/>
</dbReference>
<dbReference type="FunFam" id="1.10.560.10:FF:000058">
    <property type="entry name" value="T-complex protein 1 subunit zeta"/>
    <property type="match status" value="1"/>
</dbReference>
<evidence type="ECO:0000256" key="5">
    <source>
        <dbReference type="ARBA" id="ARBA00022840"/>
    </source>
</evidence>
<evidence type="ECO:0000256" key="3">
    <source>
        <dbReference type="ARBA" id="ARBA00022490"/>
    </source>
</evidence>
<sequence>MSAAQLLNPKAESRRRGEALKVNISAGEGLQDVLKSNLGPLGTIKMLVDGAGQIKLTKDGNVLLREMQIQNPTAVMIARAATAQDDICGDGTTSVVMLVGELLKQADRYISEGLHPRIITDGFEVAKVEALKFLDSFKLAKEVDRELLLNVARTSLATKLNSTLAAKLTPDIVDAVLAIYQAPAKPDLHMVEIMKMQHRTAADTRLIRGLALDHGARHPDMPKRLENCYILTLNVSLEYEKTEINSSFFYSSAEQRDKLVESERRFVDAKLKKIVELKKELCGNDGTKNFVVINQKGIDPLSLDVLAKNNILALRRAKRRNMERLQLVCGGVAQNSVDDLSEDVLGWAGLVYEQTLGEEKFTFVEEVKDPKSVTLMIKGPNAHTIAQVTDAVRDGLRSVYNMIVDKSVVPGAGAFQVACASHLKSDAFGKSVKGKAKWGVEAFADALLIIPKTLAANAGLDIQDALADLQDEYADGNVVGLNLETGEPMDPELEGVFDSYRPININIMASYDSDSSDGEFEETNVLLGYASKEADEDSVSKLGGRPRNQDWLDENVPSAAYARCKVCKDFMALILQLNGELPERFPEHERRLYVFACRRQTCRRKDGSIRALRGLRVWKEEASKEPSQEKKVEEEKPKNDGPGLGETLFGSKGLGSASGANPFSSNANPFSNSSSSGNPFSSGSANPFSSPNTQPEPVKPASPEPATTSLSKTFAESLNIKDTPVSPPQPSEPWPTEDAQAQPYPTLYLADADFETLEPTATNVPTNARLEDADAAEPSILDREAFESSMDATFQKFADRLAQNPEQVIRYEFAGTPLLYSKKDAVGEAVNKGAIPRCPNCTARRVFEVQLTPNAIAELEADDMSLEGMEWGTIIVGVCEQDCSPPGTPVGEVGYLEEWAGVQWEELSKGN</sequence>
<comment type="similarity">
    <text evidence="2 9">Belongs to the TCP-1 chaperonin family.</text>
</comment>
<dbReference type="FunFam" id="3.50.7.10:FF:000004">
    <property type="entry name" value="T-complex protein 1 subunit zeta"/>
    <property type="match status" value="1"/>
</dbReference>
<dbReference type="InterPro" id="IPR027413">
    <property type="entry name" value="GROEL-like_equatorial_sf"/>
</dbReference>
<proteinExistence type="inferred from homology"/>
<evidence type="ECO:0000256" key="2">
    <source>
        <dbReference type="ARBA" id="ARBA00008020"/>
    </source>
</evidence>
<evidence type="ECO:0000256" key="9">
    <source>
        <dbReference type="RuleBase" id="RU004187"/>
    </source>
</evidence>
<keyword evidence="4 9" id="KW-0547">Nucleotide-binding</keyword>
<name>A0A9Q9RMK7_FUSFU</name>
<dbReference type="Gene3D" id="3.30.260.10">
    <property type="entry name" value="TCP-1-like chaperonin intermediate domain"/>
    <property type="match status" value="1"/>
</dbReference>
<feature type="domain" description="Programmed cell death protein 2 C-terminal" evidence="11">
    <location>
        <begin position="791"/>
        <end position="904"/>
    </location>
</feature>
<dbReference type="NCBIfam" id="TIGR02347">
    <property type="entry name" value="chap_CCT_zeta"/>
    <property type="match status" value="1"/>
</dbReference>
<dbReference type="AlphaFoldDB" id="A0A9Q9RMK7"/>
<protein>
    <recommendedName>
        <fullName evidence="7">T-complex protein 1 subunit zeta</fullName>
    </recommendedName>
    <alternativeName>
        <fullName evidence="8">CCT-zeta</fullName>
    </alternativeName>
</protein>
<dbReference type="SUPFAM" id="SSF52029">
    <property type="entry name" value="GroEL apical domain-like"/>
    <property type="match status" value="1"/>
</dbReference>
<feature type="compositionally biased region" description="Low complexity" evidence="10">
    <location>
        <begin position="660"/>
        <end position="686"/>
    </location>
</feature>
<keyword evidence="5 9" id="KW-0067">ATP-binding</keyword>
<dbReference type="PANTHER" id="PTHR11353">
    <property type="entry name" value="CHAPERONIN"/>
    <property type="match status" value="1"/>
</dbReference>
<dbReference type="Gene3D" id="1.10.560.10">
    <property type="entry name" value="GroEL-like equatorial domain"/>
    <property type="match status" value="1"/>
</dbReference>
<dbReference type="GO" id="GO:0140662">
    <property type="term" value="F:ATP-dependent protein folding chaperone"/>
    <property type="evidence" value="ECO:0007669"/>
    <property type="project" value="InterPro"/>
</dbReference>
<dbReference type="InterPro" id="IPR002194">
    <property type="entry name" value="Chaperonin_TCP-1_CS"/>
</dbReference>
<dbReference type="Gene3D" id="3.50.7.10">
    <property type="entry name" value="GroEL"/>
    <property type="match status" value="1"/>
</dbReference>
<dbReference type="InterPro" id="IPR027409">
    <property type="entry name" value="GroEL-like_apical_dom_sf"/>
</dbReference>
<comment type="caution">
    <text evidence="12">The sequence shown here is derived from an EMBL/GenBank/DDBJ whole genome shotgun (WGS) entry which is preliminary data.</text>
</comment>
<dbReference type="Pfam" id="PF00118">
    <property type="entry name" value="Cpn60_TCP1"/>
    <property type="match status" value="1"/>
</dbReference>
<dbReference type="PROSITE" id="PS00750">
    <property type="entry name" value="TCP1_1"/>
    <property type="match status" value="1"/>
</dbReference>
<evidence type="ECO:0000256" key="1">
    <source>
        <dbReference type="ARBA" id="ARBA00004496"/>
    </source>
</evidence>
<keyword evidence="6 9" id="KW-0143">Chaperone</keyword>